<dbReference type="Proteomes" id="UP000597444">
    <property type="component" value="Unassembled WGS sequence"/>
</dbReference>
<name>A0A8J3N8C5_9CHLR</name>
<reference evidence="1" key="1">
    <citation type="submission" date="2020-10" db="EMBL/GenBank/DDBJ databases">
        <title>Taxonomic study of unclassified bacteria belonging to the class Ktedonobacteria.</title>
        <authorList>
            <person name="Yabe S."/>
            <person name="Wang C.M."/>
            <person name="Zheng Y."/>
            <person name="Sakai Y."/>
            <person name="Cavaletti L."/>
            <person name="Monciardini P."/>
            <person name="Donadio S."/>
        </authorList>
    </citation>
    <scope>NUCLEOTIDE SEQUENCE</scope>
    <source>
        <strain evidence="1">ID150040</strain>
    </source>
</reference>
<protein>
    <submittedName>
        <fullName evidence="1">Uncharacterized protein</fullName>
    </submittedName>
</protein>
<proteinExistence type="predicted"/>
<dbReference type="EMBL" id="BNJK01000002">
    <property type="protein sequence ID" value="GHO99548.1"/>
    <property type="molecule type" value="Genomic_DNA"/>
</dbReference>
<accession>A0A8J3N8C5</accession>
<comment type="caution">
    <text evidence="1">The sequence shown here is derived from an EMBL/GenBank/DDBJ whole genome shotgun (WGS) entry which is preliminary data.</text>
</comment>
<gene>
    <name evidence="1" type="ORF">KSF_095960</name>
</gene>
<evidence type="ECO:0000313" key="2">
    <source>
        <dbReference type="Proteomes" id="UP000597444"/>
    </source>
</evidence>
<keyword evidence="2" id="KW-1185">Reference proteome</keyword>
<organism evidence="1 2">
    <name type="scientific">Reticulibacter mediterranei</name>
    <dbReference type="NCBI Taxonomy" id="2778369"/>
    <lineage>
        <taxon>Bacteria</taxon>
        <taxon>Bacillati</taxon>
        <taxon>Chloroflexota</taxon>
        <taxon>Ktedonobacteria</taxon>
        <taxon>Ktedonobacterales</taxon>
        <taxon>Reticulibacteraceae</taxon>
        <taxon>Reticulibacter</taxon>
    </lineage>
</organism>
<dbReference type="AlphaFoldDB" id="A0A8J3N8C5"/>
<dbReference type="RefSeq" id="WP_220210190.1">
    <property type="nucleotide sequence ID" value="NZ_BNJK01000002.1"/>
</dbReference>
<evidence type="ECO:0000313" key="1">
    <source>
        <dbReference type="EMBL" id="GHO99548.1"/>
    </source>
</evidence>
<sequence length="161" mass="17179">MPLPSAPNTMAVAEAIAGYMSALTYTGGAPVYKLVQVGEIKNVSNQVTNGAACLEIYGSDDDSQPLAFGGSRQDPQSFYLLSMVSLDDAQAAEALIFAVRDALVVPLSTHIRLGDTTGVIFLSGFKPHSGKFLDVPRNGQYLRAHVIELMVSSQWQVTLTS</sequence>